<evidence type="ECO:0000313" key="2">
    <source>
        <dbReference type="EMBL" id="MET8437935.1"/>
    </source>
</evidence>
<reference evidence="2 3" key="1">
    <citation type="submission" date="2024-06" db="EMBL/GenBank/DDBJ databases">
        <title>The Natural Products Discovery Center: Release of the First 8490 Sequenced Strains for Exploring Actinobacteria Biosynthetic Diversity.</title>
        <authorList>
            <person name="Kalkreuter E."/>
            <person name="Kautsar S.A."/>
            <person name="Yang D."/>
            <person name="Bader C.D."/>
            <person name="Teijaro C.N."/>
            <person name="Fluegel L."/>
            <person name="Davis C.M."/>
            <person name="Simpson J.R."/>
            <person name="Lauterbach L."/>
            <person name="Steele A.D."/>
            <person name="Gui C."/>
            <person name="Meng S."/>
            <person name="Li G."/>
            <person name="Viehrig K."/>
            <person name="Ye F."/>
            <person name="Su P."/>
            <person name="Kiefer A.F."/>
            <person name="Nichols A."/>
            <person name="Cepeda A.J."/>
            <person name="Yan W."/>
            <person name="Fan B."/>
            <person name="Jiang Y."/>
            <person name="Adhikari A."/>
            <person name="Zheng C.-J."/>
            <person name="Schuster L."/>
            <person name="Cowan T.M."/>
            <person name="Smanski M.J."/>
            <person name="Chevrette M.G."/>
            <person name="De Carvalho L.P.S."/>
            <person name="Shen B."/>
        </authorList>
    </citation>
    <scope>NUCLEOTIDE SEQUENCE [LARGE SCALE GENOMIC DNA]</scope>
    <source>
        <strain evidence="2 3">NPDC005137</strain>
    </source>
</reference>
<dbReference type="PANTHER" id="PTHR43798">
    <property type="entry name" value="MONOACYLGLYCEROL LIPASE"/>
    <property type="match status" value="1"/>
</dbReference>
<dbReference type="InterPro" id="IPR029058">
    <property type="entry name" value="AB_hydrolase_fold"/>
</dbReference>
<keyword evidence="3" id="KW-1185">Reference proteome</keyword>
<evidence type="ECO:0000313" key="3">
    <source>
        <dbReference type="Proteomes" id="UP001550044"/>
    </source>
</evidence>
<dbReference type="Pfam" id="PF00561">
    <property type="entry name" value="Abhydrolase_1"/>
    <property type="match status" value="1"/>
</dbReference>
<keyword evidence="2" id="KW-0378">Hydrolase</keyword>
<name>A0ABV2UJB2_9ACTN</name>
<comment type="caution">
    <text evidence="2">The sequence shown here is derived from an EMBL/GenBank/DDBJ whole genome shotgun (WGS) entry which is preliminary data.</text>
</comment>
<dbReference type="InterPro" id="IPR000073">
    <property type="entry name" value="AB_hydrolase_1"/>
</dbReference>
<dbReference type="EMBL" id="JBEXIP010000047">
    <property type="protein sequence ID" value="MET8437935.1"/>
    <property type="molecule type" value="Genomic_DNA"/>
</dbReference>
<dbReference type="InterPro" id="IPR050266">
    <property type="entry name" value="AB_hydrolase_sf"/>
</dbReference>
<proteinExistence type="predicted"/>
<dbReference type="PANTHER" id="PTHR43798:SF33">
    <property type="entry name" value="HYDROLASE, PUTATIVE (AFU_ORTHOLOGUE AFUA_2G14860)-RELATED"/>
    <property type="match status" value="1"/>
</dbReference>
<dbReference type="Proteomes" id="UP001550044">
    <property type="component" value="Unassembled WGS sequence"/>
</dbReference>
<gene>
    <name evidence="2" type="ORF">ABZV61_35305</name>
</gene>
<dbReference type="PRINTS" id="PR00111">
    <property type="entry name" value="ABHYDROLASE"/>
</dbReference>
<dbReference type="GO" id="GO:0016787">
    <property type="term" value="F:hydrolase activity"/>
    <property type="evidence" value="ECO:0007669"/>
    <property type="project" value="UniProtKB-KW"/>
</dbReference>
<accession>A0ABV2UJB2</accession>
<evidence type="ECO:0000259" key="1">
    <source>
        <dbReference type="Pfam" id="PF00561"/>
    </source>
</evidence>
<organism evidence="2 3">
    <name type="scientific">Streptomyces sp. 900116325</name>
    <dbReference type="NCBI Taxonomy" id="3154295"/>
    <lineage>
        <taxon>Bacteria</taxon>
        <taxon>Bacillati</taxon>
        <taxon>Actinomycetota</taxon>
        <taxon>Actinomycetes</taxon>
        <taxon>Kitasatosporales</taxon>
        <taxon>Streptomycetaceae</taxon>
        <taxon>Streptomyces</taxon>
    </lineage>
</organism>
<sequence length="286" mass="31689">MTVPAPVQRKVSTRQGFLAVKDYPGLGIPFVLLHGFPDDSTIYNKLASELQPRRVITFDFLGYGQSERSQTTPVTEGQRLSETEAVIDQLELDQVTIVGHDAGGPVAVEYAVAHPDRVARMMLLNCYFGDSPTLRFPEMIRLLGDPHLVPLADALMRDPAQRQWLLEYTAQQFGYEATADIREKAIIPQFFGSASQPDALDAIRSWTGRLLDDVAVTNDVVASGRLASLQVPVDIAFGVNDPYLNTGVAEHLAGLFPDSQMHPIDARHWVQWDDPQAVARILLRND</sequence>
<dbReference type="SUPFAM" id="SSF53474">
    <property type="entry name" value="alpha/beta-Hydrolases"/>
    <property type="match status" value="1"/>
</dbReference>
<dbReference type="Gene3D" id="3.40.50.1820">
    <property type="entry name" value="alpha/beta hydrolase"/>
    <property type="match status" value="1"/>
</dbReference>
<dbReference type="RefSeq" id="WP_356712448.1">
    <property type="nucleotide sequence ID" value="NZ_JBEXIP010000047.1"/>
</dbReference>
<protein>
    <submittedName>
        <fullName evidence="2">Alpha/beta hydrolase</fullName>
    </submittedName>
</protein>
<feature type="domain" description="AB hydrolase-1" evidence="1">
    <location>
        <begin position="29"/>
        <end position="275"/>
    </location>
</feature>